<evidence type="ECO:0000256" key="1">
    <source>
        <dbReference type="ARBA" id="ARBA00001964"/>
    </source>
</evidence>
<evidence type="ECO:0000256" key="7">
    <source>
        <dbReference type="ARBA" id="ARBA00023239"/>
    </source>
</evidence>
<dbReference type="InterPro" id="IPR012110">
    <property type="entry name" value="PDC/IPDC-like"/>
</dbReference>
<dbReference type="GO" id="GO:0030976">
    <property type="term" value="F:thiamine pyrophosphate binding"/>
    <property type="evidence" value="ECO:0007669"/>
    <property type="project" value="InterPro"/>
</dbReference>
<keyword evidence="4" id="KW-0210">Decarboxylase</keyword>
<dbReference type="AlphaFoldDB" id="A0A836HX15"/>
<organism evidence="13 14">
    <name type="scientific">Porcisia hertigi</name>
    <dbReference type="NCBI Taxonomy" id="2761500"/>
    <lineage>
        <taxon>Eukaryota</taxon>
        <taxon>Discoba</taxon>
        <taxon>Euglenozoa</taxon>
        <taxon>Kinetoplastea</taxon>
        <taxon>Metakinetoplastina</taxon>
        <taxon>Trypanosomatida</taxon>
        <taxon>Trypanosomatidae</taxon>
        <taxon>Leishmaniinae</taxon>
        <taxon>Porcisia</taxon>
    </lineage>
</organism>
<keyword evidence="5 8" id="KW-0460">Magnesium</keyword>
<keyword evidence="3 8" id="KW-0479">Metal-binding</keyword>
<comment type="similarity">
    <text evidence="2 9">Belongs to the TPP enzyme family.</text>
</comment>
<keyword evidence="7" id="KW-0456">Lyase</keyword>
<evidence type="ECO:0000256" key="8">
    <source>
        <dbReference type="PIRSR" id="PIRSR036565-2"/>
    </source>
</evidence>
<dbReference type="GO" id="GO:0000949">
    <property type="term" value="P:aromatic amino acid family catabolic process to alcohol via Ehrlich pathway"/>
    <property type="evidence" value="ECO:0007669"/>
    <property type="project" value="TreeGrafter"/>
</dbReference>
<keyword evidence="6 9" id="KW-0786">Thiamine pyrophosphate</keyword>
<evidence type="ECO:0000259" key="10">
    <source>
        <dbReference type="Pfam" id="PF00205"/>
    </source>
</evidence>
<dbReference type="GeneID" id="94288012"/>
<evidence type="ECO:0000256" key="5">
    <source>
        <dbReference type="ARBA" id="ARBA00022842"/>
    </source>
</evidence>
<dbReference type="SUPFAM" id="SSF52467">
    <property type="entry name" value="DHS-like NAD/FAD-binding domain"/>
    <property type="match status" value="1"/>
</dbReference>
<dbReference type="SUPFAM" id="SSF52518">
    <property type="entry name" value="Thiamin diphosphate-binding fold (THDP-binding)"/>
    <property type="match status" value="2"/>
</dbReference>
<evidence type="ECO:0000313" key="13">
    <source>
        <dbReference type="EMBL" id="KAG5494057.1"/>
    </source>
</evidence>
<evidence type="ECO:0000256" key="3">
    <source>
        <dbReference type="ARBA" id="ARBA00022723"/>
    </source>
</evidence>
<dbReference type="PANTHER" id="PTHR43452:SF30">
    <property type="entry name" value="PYRUVATE DECARBOXYLASE ISOZYME 1-RELATED"/>
    <property type="match status" value="1"/>
</dbReference>
<dbReference type="InterPro" id="IPR029061">
    <property type="entry name" value="THDP-binding"/>
</dbReference>
<reference evidence="13 14" key="1">
    <citation type="submission" date="2021-02" db="EMBL/GenBank/DDBJ databases">
        <title>Porcisia hertigi Genome sequencing and assembly.</title>
        <authorList>
            <person name="Almutairi H."/>
            <person name="Gatherer D."/>
        </authorList>
    </citation>
    <scope>NUCLEOTIDE SEQUENCE [LARGE SCALE GENOMIC DNA]</scope>
    <source>
        <strain evidence="13 14">C119</strain>
    </source>
</reference>
<gene>
    <name evidence="13" type="ORF">JKF63_01891</name>
</gene>
<feature type="domain" description="Thiamine pyrophosphate enzyme N-terminal TPP-binding" evidence="12">
    <location>
        <begin position="7"/>
        <end position="118"/>
    </location>
</feature>
<dbReference type="InterPro" id="IPR047213">
    <property type="entry name" value="TPP_PYR_PDC_IPDC-like"/>
</dbReference>
<accession>A0A836HX15</accession>
<dbReference type="InterPro" id="IPR029035">
    <property type="entry name" value="DHS-like_NAD/FAD-binding_dom"/>
</dbReference>
<sequence>MPYSGYTVGCYLLDRLAEVGCDHIFGVPGDFNLRFLDDVMTHSSIKWVGMANELNAAYAVDGYARQRGIGALTTTCGVGELSALNGIGGSFAESVPVIHIAGSTSTKSQGDRQILHHTLGDGDHKHFLRISAEVTCIAVMLTPENCLTEINRVITEVLYQKRPGYIALPTDLAEMIVTPPATKLMRRMPEVSPDSVSAFKHAVASRLNNARNPAVLTGHFIHRFQCGPQVNHFLENVRIPYATAVYGKGAVNEHLNNYVGTYLAGDTPCPAKSVIENADVCITIGVQFNDSVTANFQHKIDPLNMIDIGPFVAKVGDQLFSQVPMDVAVSVVMEAAMECHTNWSTEYPEPERLRSPESADTFDLFHVWREIQKGLRPNDVLLIDLGTSSFTSSLLCLPEGCDMHVPLMWASIGYSLPAALGAQIADESRRVVCIIGDGAAQMTVQELGSAARYKLKPTYILINNDGYTIERFIRGWESEYNDVAVWDWTGLARSFCKGAEPHTCIVNSVGGVEEVLRENQDKMVFAEVLVGKFEGPLRTPVPLPGKPQSN</sequence>
<dbReference type="GO" id="GO:0000287">
    <property type="term" value="F:magnesium ion binding"/>
    <property type="evidence" value="ECO:0007669"/>
    <property type="project" value="InterPro"/>
</dbReference>
<dbReference type="PIRSF" id="PIRSF036565">
    <property type="entry name" value="Pyruvt_ip_decrb"/>
    <property type="match status" value="1"/>
</dbReference>
<dbReference type="CDD" id="cd07038">
    <property type="entry name" value="TPP_PYR_PDC_IPDC_like"/>
    <property type="match status" value="1"/>
</dbReference>
<proteinExistence type="inferred from homology"/>
<dbReference type="InterPro" id="IPR012000">
    <property type="entry name" value="Thiamin_PyroP_enz_cen_dom"/>
</dbReference>
<name>A0A836HX15_9TRYP</name>
<feature type="binding site" evidence="8">
    <location>
        <position position="466"/>
    </location>
    <ligand>
        <name>Mg(2+)</name>
        <dbReference type="ChEBI" id="CHEBI:18420"/>
    </ligand>
</feature>
<dbReference type="Pfam" id="PF00205">
    <property type="entry name" value="TPP_enzyme_M"/>
    <property type="match status" value="1"/>
</dbReference>
<dbReference type="EMBL" id="JAFJZO010000034">
    <property type="protein sequence ID" value="KAG5494057.1"/>
    <property type="molecule type" value="Genomic_DNA"/>
</dbReference>
<dbReference type="FunFam" id="3.40.50.970:FF:000024">
    <property type="entry name" value="Pyruvate decarboxylase isozyme"/>
    <property type="match status" value="1"/>
</dbReference>
<comment type="cofactor">
    <cofactor evidence="8">
        <name>Mg(2+)</name>
        <dbReference type="ChEBI" id="CHEBI:18420"/>
    </cofactor>
    <text evidence="8">Binds 1 Mg(2+) per subunit.</text>
</comment>
<comment type="cofactor">
    <cofactor evidence="1">
        <name>thiamine diphosphate</name>
        <dbReference type="ChEBI" id="CHEBI:58937"/>
    </cofactor>
</comment>
<evidence type="ECO:0000256" key="4">
    <source>
        <dbReference type="ARBA" id="ARBA00022793"/>
    </source>
</evidence>
<evidence type="ECO:0000256" key="6">
    <source>
        <dbReference type="ARBA" id="ARBA00023052"/>
    </source>
</evidence>
<feature type="domain" description="Thiamine pyrophosphate enzyme TPP-binding" evidence="11">
    <location>
        <begin position="403"/>
        <end position="497"/>
    </location>
</feature>
<dbReference type="InterPro" id="IPR012001">
    <property type="entry name" value="Thiamin_PyroP_enz_TPP-bd_dom"/>
</dbReference>
<dbReference type="Pfam" id="PF02776">
    <property type="entry name" value="TPP_enzyme_N"/>
    <property type="match status" value="1"/>
</dbReference>
<keyword evidence="14" id="KW-1185">Reference proteome</keyword>
<evidence type="ECO:0000256" key="9">
    <source>
        <dbReference type="RuleBase" id="RU362132"/>
    </source>
</evidence>
<feature type="binding site" evidence="8">
    <location>
        <position position="437"/>
    </location>
    <ligand>
        <name>Mg(2+)</name>
        <dbReference type="ChEBI" id="CHEBI:18420"/>
    </ligand>
</feature>
<dbReference type="PANTHER" id="PTHR43452">
    <property type="entry name" value="PYRUVATE DECARBOXYLASE"/>
    <property type="match status" value="1"/>
</dbReference>
<dbReference type="Gene3D" id="3.40.50.1220">
    <property type="entry name" value="TPP-binding domain"/>
    <property type="match status" value="1"/>
</dbReference>
<comment type="caution">
    <text evidence="13">The sequence shown here is derived from an EMBL/GenBank/DDBJ whole genome shotgun (WGS) entry which is preliminary data.</text>
</comment>
<evidence type="ECO:0000313" key="14">
    <source>
        <dbReference type="Proteomes" id="UP000674318"/>
    </source>
</evidence>
<evidence type="ECO:0000256" key="2">
    <source>
        <dbReference type="ARBA" id="ARBA00007812"/>
    </source>
</evidence>
<dbReference type="GO" id="GO:0004737">
    <property type="term" value="F:pyruvate decarboxylase activity"/>
    <property type="evidence" value="ECO:0007669"/>
    <property type="project" value="TreeGrafter"/>
</dbReference>
<dbReference type="RefSeq" id="XP_067754092.1">
    <property type="nucleotide sequence ID" value="XM_067897935.1"/>
</dbReference>
<dbReference type="InterPro" id="IPR011766">
    <property type="entry name" value="TPP_enzyme_TPP-bd"/>
</dbReference>
<dbReference type="Proteomes" id="UP000674318">
    <property type="component" value="Unassembled WGS sequence"/>
</dbReference>
<dbReference type="InterPro" id="IPR047214">
    <property type="entry name" value="TPP_PDC_IPDC"/>
</dbReference>
<feature type="domain" description="Thiamine pyrophosphate enzyme central" evidence="10">
    <location>
        <begin position="202"/>
        <end position="318"/>
    </location>
</feature>
<evidence type="ECO:0008006" key="15">
    <source>
        <dbReference type="Google" id="ProtNLM"/>
    </source>
</evidence>
<dbReference type="Gene3D" id="3.40.50.970">
    <property type="match status" value="2"/>
</dbReference>
<dbReference type="KEGG" id="phet:94288012"/>
<dbReference type="GO" id="GO:0005829">
    <property type="term" value="C:cytosol"/>
    <property type="evidence" value="ECO:0007669"/>
    <property type="project" value="TreeGrafter"/>
</dbReference>
<dbReference type="OrthoDB" id="3970464at2759"/>
<protein>
    <recommendedName>
        <fullName evidence="15">Pyruvate decarboxylase</fullName>
    </recommendedName>
</protein>
<evidence type="ECO:0000259" key="12">
    <source>
        <dbReference type="Pfam" id="PF02776"/>
    </source>
</evidence>
<evidence type="ECO:0000259" key="11">
    <source>
        <dbReference type="Pfam" id="PF02775"/>
    </source>
</evidence>
<dbReference type="Pfam" id="PF02775">
    <property type="entry name" value="TPP_enzyme_C"/>
    <property type="match status" value="1"/>
</dbReference>
<dbReference type="FunFam" id="3.40.50.970:FF:000019">
    <property type="entry name" value="Pyruvate decarboxylase isozyme"/>
    <property type="match status" value="1"/>
</dbReference>
<dbReference type="CDD" id="cd02005">
    <property type="entry name" value="TPP_PDC_IPDC"/>
    <property type="match status" value="1"/>
</dbReference>
<feature type="binding site" evidence="8">
    <location>
        <position position="464"/>
    </location>
    <ligand>
        <name>Mg(2+)</name>
        <dbReference type="ChEBI" id="CHEBI:18420"/>
    </ligand>
</feature>